<feature type="domain" description="Protein Ste5 Fus3-binding" evidence="2">
    <location>
        <begin position="619"/>
        <end position="807"/>
    </location>
</feature>
<keyword evidence="4" id="KW-1185">Reference proteome</keyword>
<proteinExistence type="predicted"/>
<protein>
    <submittedName>
        <fullName evidence="3">Similar to Saccharomyces cerevisiae YDR103W STE5 Pheromone-response scaffold protein that controls the mating decision</fullName>
    </submittedName>
</protein>
<evidence type="ECO:0000313" key="3">
    <source>
        <dbReference type="EMBL" id="CAB4255717.1"/>
    </source>
</evidence>
<dbReference type="Proteomes" id="UP000644660">
    <property type="component" value="Unassembled WGS sequence"/>
</dbReference>
<gene>
    <name evidence="3" type="ORF">KABA2_07S02882</name>
</gene>
<dbReference type="SUPFAM" id="SSF57850">
    <property type="entry name" value="RING/U-box"/>
    <property type="match status" value="1"/>
</dbReference>
<feature type="transmembrane region" description="Helical" evidence="1">
    <location>
        <begin position="12"/>
        <end position="29"/>
    </location>
</feature>
<organism evidence="3 4">
    <name type="scientific">Maudiozyma barnettii</name>
    <dbReference type="NCBI Taxonomy" id="61262"/>
    <lineage>
        <taxon>Eukaryota</taxon>
        <taxon>Fungi</taxon>
        <taxon>Dikarya</taxon>
        <taxon>Ascomycota</taxon>
        <taxon>Saccharomycotina</taxon>
        <taxon>Saccharomycetes</taxon>
        <taxon>Saccharomycetales</taxon>
        <taxon>Saccharomycetaceae</taxon>
        <taxon>Maudiozyma</taxon>
    </lineage>
</organism>
<keyword evidence="1" id="KW-0812">Transmembrane</keyword>
<accession>A0A8H2VHS6</accession>
<dbReference type="Pfam" id="PF12194">
    <property type="entry name" value="Ste5_C"/>
    <property type="match status" value="1"/>
</dbReference>
<dbReference type="InterPro" id="IPR038382">
    <property type="entry name" value="Ste5_C_sf"/>
</dbReference>
<evidence type="ECO:0000256" key="1">
    <source>
        <dbReference type="SAM" id="Phobius"/>
    </source>
</evidence>
<dbReference type="AlphaFoldDB" id="A0A8H2VHS6"/>
<keyword evidence="1" id="KW-1133">Transmembrane helix</keyword>
<name>A0A8H2VHS6_9SACH</name>
<dbReference type="RefSeq" id="XP_041407561.1">
    <property type="nucleotide sequence ID" value="XM_041551627.1"/>
</dbReference>
<dbReference type="Gene3D" id="3.40.50.11070">
    <property type="entry name" value="Protein Ste5, Fus3-binding domain"/>
    <property type="match status" value="1"/>
</dbReference>
<comment type="caution">
    <text evidence="3">The sequence shown here is derived from an EMBL/GenBank/DDBJ whole genome shotgun (WGS) entry which is preliminary data.</text>
</comment>
<dbReference type="GeneID" id="64858775"/>
<evidence type="ECO:0000259" key="2">
    <source>
        <dbReference type="Pfam" id="PF12194"/>
    </source>
</evidence>
<keyword evidence="1" id="KW-0472">Membrane</keyword>
<dbReference type="EMBL" id="CAEFZW010000007">
    <property type="protein sequence ID" value="CAB4255717.1"/>
    <property type="molecule type" value="Genomic_DNA"/>
</dbReference>
<dbReference type="OrthoDB" id="299997at2759"/>
<dbReference type="InterPro" id="IPR021106">
    <property type="entry name" value="Ste5_Fus3-bd_dom"/>
</dbReference>
<sequence>MFYRILITPYIWFNFTNVLAYLYFFHLFLSQVFEENMSPAHHDKNIYNLVDIDSFKQDALINNLGDRHKIKEPLNKHSSSPKKWAGKLLNFQLNSKKSKSNISATPIISSPITSITPIESSPIASKYSFGSPYTSLGCTTPTTTYPSRVSSLPRPISRTSSRSNINISVANSTNSKHFIPLTDGIRVEQLKSSSSGKRSFLNDNCTICDEPISHRSYGERVVELQCGHLCHQDCLLISFEDISTASTNIYELFPQCLKCKVEKSIDINCVPKDETLKEKIISDVFMTKVGIISTPTTTCTHTPMTFSSSSPLNGKEQTVMRQIINVGSNSDFNSNKIDSSPKYFKQTHQLSRPFQYSSRNIIPTSSYPNINDQTTINDNISYISNSKGHNQSTLNTSISIPLLRTYFLDLIINRFNSDISKELIDSTFGLLRVVDRMIISDEKSNFSPCWCFLFTNCLIIVYTDPQQNQNDENILLNTTFQSMEMFYPLDHVDVQPVTNSVLQCTIIANSISRNFCLAESTTNCSSEISQKWASALLNDNLVFNEETFTSTLPLPPIIKSMTNDGDVLTTYSGNGRDQQVTELGTISHIRGSVVIRRMSNIPPQVYNNDTRMSLSTMQTSVSSIISIRHKKPDNLVIILQIDKQYINCTDNYNTIYNNLKALEILFPALYICLIDSKMSVIKQGHMSDILKTPDDLKISNPIGIFNIEVLKKSILNISNSPNKNFGIALISNTIMNKEFCILFQHITLLKKIGILRANILKIKVGYLNMSYADQIDELAEIDNWTDMLELLCYTFAIDYDSDDDNSDISDIEEHFSLTTSGDRDSIESSGDSLLTLNITSSLFGTDNLDVIA</sequence>
<evidence type="ECO:0000313" key="4">
    <source>
        <dbReference type="Proteomes" id="UP000644660"/>
    </source>
</evidence>
<reference evidence="3 4" key="1">
    <citation type="submission" date="2020-05" db="EMBL/GenBank/DDBJ databases">
        <authorList>
            <person name="Casaregola S."/>
            <person name="Devillers H."/>
            <person name="Grondin C."/>
        </authorList>
    </citation>
    <scope>NUCLEOTIDE SEQUENCE [LARGE SCALE GENOMIC DNA]</scope>
    <source>
        <strain evidence="3 4">CLIB 1767</strain>
    </source>
</reference>